<keyword evidence="14" id="KW-0325">Glycoprotein</keyword>
<keyword evidence="7" id="KW-0677">Repeat</keyword>
<evidence type="ECO:0000313" key="19">
    <source>
        <dbReference type="Proteomes" id="UP000078397"/>
    </source>
</evidence>
<dbReference type="Pfam" id="PF12349">
    <property type="entry name" value="Sterol-sensing"/>
    <property type="match status" value="1"/>
</dbReference>
<evidence type="ECO:0000256" key="12">
    <source>
        <dbReference type="ARBA" id="ARBA00023121"/>
    </source>
</evidence>
<evidence type="ECO:0000256" key="14">
    <source>
        <dbReference type="ARBA" id="ARBA00023180"/>
    </source>
</evidence>
<feature type="transmembrane region" description="Helical" evidence="16">
    <location>
        <begin position="386"/>
        <end position="409"/>
    </location>
</feature>
<dbReference type="RefSeq" id="XP_022285230.1">
    <property type="nucleotide sequence ID" value="XM_022429670.1"/>
</dbReference>
<dbReference type="GO" id="GO:0005789">
    <property type="term" value="C:endoplasmic reticulum membrane"/>
    <property type="evidence" value="ECO:0007669"/>
    <property type="project" value="UniProtKB-SubCell"/>
</dbReference>
<evidence type="ECO:0000256" key="1">
    <source>
        <dbReference type="ARBA" id="ARBA00004477"/>
    </source>
</evidence>
<feature type="transmembrane region" description="Helical" evidence="16">
    <location>
        <begin position="34"/>
        <end position="57"/>
    </location>
</feature>
<keyword evidence="9 16" id="KW-1133">Transmembrane helix</keyword>
<evidence type="ECO:0000256" key="11">
    <source>
        <dbReference type="ARBA" id="ARBA00023098"/>
    </source>
</evidence>
<feature type="transmembrane region" description="Helical" evidence="16">
    <location>
        <begin position="317"/>
        <end position="341"/>
    </location>
</feature>
<evidence type="ECO:0000256" key="2">
    <source>
        <dbReference type="ARBA" id="ARBA00004653"/>
    </source>
</evidence>
<evidence type="ECO:0000259" key="17">
    <source>
        <dbReference type="PROSITE" id="PS50156"/>
    </source>
</evidence>
<keyword evidence="15" id="KW-0753">Steroid metabolism</keyword>
<gene>
    <name evidence="18" type="ORF">VFPPC_18006</name>
</gene>
<keyword evidence="13 16" id="KW-0472">Membrane</keyword>
<dbReference type="Proteomes" id="UP000078397">
    <property type="component" value="Unassembled WGS sequence"/>
</dbReference>
<reference evidence="18 19" key="1">
    <citation type="journal article" date="2016" name="PLoS Pathog.">
        <title>Biosynthesis of antibiotic leucinostatins in bio-control fungus Purpureocillium lilacinum and their inhibition on phytophthora revealed by genome mining.</title>
        <authorList>
            <person name="Wang G."/>
            <person name="Liu Z."/>
            <person name="Lin R."/>
            <person name="Li E."/>
            <person name="Mao Z."/>
            <person name="Ling J."/>
            <person name="Yang Y."/>
            <person name="Yin W.B."/>
            <person name="Xie B."/>
        </authorList>
    </citation>
    <scope>NUCLEOTIDE SEQUENCE [LARGE SCALE GENOMIC DNA]</scope>
    <source>
        <strain evidence="18">170</strain>
    </source>
</reference>
<keyword evidence="19" id="KW-1185">Reference proteome</keyword>
<feature type="transmembrane region" description="Helical" evidence="16">
    <location>
        <begin position="287"/>
        <end position="305"/>
    </location>
</feature>
<dbReference type="GO" id="GO:0032933">
    <property type="term" value="P:SREBP signaling pathway"/>
    <property type="evidence" value="ECO:0007669"/>
    <property type="project" value="InterPro"/>
</dbReference>
<evidence type="ECO:0000256" key="8">
    <source>
        <dbReference type="ARBA" id="ARBA00022824"/>
    </source>
</evidence>
<dbReference type="KEGG" id="pchm:VFPPC_18006"/>
<dbReference type="GeneID" id="33936886"/>
<evidence type="ECO:0000256" key="3">
    <source>
        <dbReference type="ARBA" id="ARBA00007410"/>
    </source>
</evidence>
<dbReference type="PANTHER" id="PTHR46378">
    <property type="entry name" value="STEROL REGULATORY ELEMENT-BINDING PROTEIN CLEAVAGE-ACTIVATING PROTEIN"/>
    <property type="match status" value="1"/>
</dbReference>
<dbReference type="InterPro" id="IPR015943">
    <property type="entry name" value="WD40/YVTN_repeat-like_dom_sf"/>
</dbReference>
<dbReference type="STRING" id="1380566.A0A219APW9"/>
<name>A0A219APW9_METCM</name>
<evidence type="ECO:0000256" key="9">
    <source>
        <dbReference type="ARBA" id="ARBA00022989"/>
    </source>
</evidence>
<proteinExistence type="inferred from homology"/>
<evidence type="ECO:0000256" key="16">
    <source>
        <dbReference type="SAM" id="Phobius"/>
    </source>
</evidence>
<evidence type="ECO:0000256" key="13">
    <source>
        <dbReference type="ARBA" id="ARBA00023136"/>
    </source>
</evidence>
<feature type="transmembrane region" description="Helical" evidence="16">
    <location>
        <begin position="415"/>
        <end position="442"/>
    </location>
</feature>
<dbReference type="OrthoDB" id="1914839at2759"/>
<dbReference type="InterPro" id="IPR053958">
    <property type="entry name" value="HMGCR/SNAP/NPC1-like_SSD"/>
</dbReference>
<dbReference type="GO" id="GO:0032934">
    <property type="term" value="F:sterol binding"/>
    <property type="evidence" value="ECO:0007669"/>
    <property type="project" value="InterPro"/>
</dbReference>
<evidence type="ECO:0000256" key="10">
    <source>
        <dbReference type="ARBA" id="ARBA00023034"/>
    </source>
</evidence>
<dbReference type="PROSITE" id="PS50156">
    <property type="entry name" value="SSD"/>
    <property type="match status" value="1"/>
</dbReference>
<dbReference type="Gene3D" id="2.130.10.10">
    <property type="entry name" value="YVTN repeat-like/Quinoprotein amine dehydrogenase"/>
    <property type="match status" value="1"/>
</dbReference>
<dbReference type="AlphaFoldDB" id="A0A219APW9"/>
<comment type="subcellular location">
    <subcellularLocation>
        <location evidence="1">Endoplasmic reticulum membrane</location>
        <topology evidence="1">Multi-pass membrane protein</topology>
    </subcellularLocation>
    <subcellularLocation>
        <location evidence="2">Golgi apparatus membrane</location>
        <topology evidence="2">Multi-pass membrane protein</topology>
    </subcellularLocation>
</comment>
<feature type="transmembrane region" description="Helical" evidence="16">
    <location>
        <begin position="613"/>
        <end position="633"/>
    </location>
</feature>
<dbReference type="SUPFAM" id="SSF50978">
    <property type="entry name" value="WD40 repeat-like"/>
    <property type="match status" value="1"/>
</dbReference>
<dbReference type="SUPFAM" id="SSF82866">
    <property type="entry name" value="Multidrug efflux transporter AcrB transmembrane domain"/>
    <property type="match status" value="1"/>
</dbReference>
<dbReference type="InterPro" id="IPR030225">
    <property type="entry name" value="SCAP"/>
</dbReference>
<evidence type="ECO:0000256" key="4">
    <source>
        <dbReference type="ARBA" id="ARBA00019541"/>
    </source>
</evidence>
<keyword evidence="6 16" id="KW-0812">Transmembrane</keyword>
<dbReference type="PANTHER" id="PTHR46378:SF1">
    <property type="entry name" value="STEROL REGULATORY ELEMENT-BINDING PROTEIN CLEAVAGE-ACTIVATING PROTEIN"/>
    <property type="match status" value="1"/>
</dbReference>
<keyword evidence="8" id="KW-0256">Endoplasmic reticulum</keyword>
<keyword evidence="10" id="KW-0333">Golgi apparatus</keyword>
<evidence type="ECO:0000256" key="6">
    <source>
        <dbReference type="ARBA" id="ARBA00022692"/>
    </source>
</evidence>
<organism evidence="18 19">
    <name type="scientific">Pochonia chlamydosporia 170</name>
    <dbReference type="NCBI Taxonomy" id="1380566"/>
    <lineage>
        <taxon>Eukaryota</taxon>
        <taxon>Fungi</taxon>
        <taxon>Dikarya</taxon>
        <taxon>Ascomycota</taxon>
        <taxon>Pezizomycotina</taxon>
        <taxon>Sordariomycetes</taxon>
        <taxon>Hypocreomycetidae</taxon>
        <taxon>Hypocreales</taxon>
        <taxon>Clavicipitaceae</taxon>
        <taxon>Pochonia</taxon>
    </lineage>
</organism>
<dbReference type="GO" id="GO:0032936">
    <property type="term" value="C:SREBP-SCAP complex"/>
    <property type="evidence" value="ECO:0007669"/>
    <property type="project" value="TreeGrafter"/>
</dbReference>
<sequence>MIWYLLYPLRGTTEPPDLAPSHPLRRGFSRYGRYVAGHVITALLISATVATILIYPIPYLFTRDFVNGASYLPHHVWTVAQPLAYDATVEPDIIMRSVWVHSSYMEALNPDLLASALHLQDELLGETKNFSPRDAPHKLATSQNDAELSLAQRDALHISNGLTNQSWFFHSPLLYWQGSRDNLLADRDILSTINDRKNQSNFANTTLRHSVVFSGKRFEDRRLVAADAIVITLLCLGDSPVGREWEKRALSVTKKLSNQFDVYPSDGRYARSQLYEFQFRPISVQDILSLAFAYGFALFYFLMSLSKLRAVKSKIGLIVTIVTQIAFSIMSSFTVCAILNFDLSRIPQGAYPLVVLSMSLENIFRLINAVILTPSEDSTSNRIGHAFGQTALTALASSLQNVLILVGLSRMVSPGVASFCVFAAVAIVFDFFYLSTFFLSVLSVDVRRMELGDALAKAALRQSRRKQLGNGRGPWTDGFFQGKIAWSTRIAGTVIMIGFVVIAQWHFFGDDNMFRKLLRLYRGTDTTLLRTSDSALLKGLHQARGHTSWLRNQDHETAKEIIRLIKPGAYSYVARVFEPLVFVQRNSDRIPHSKEPTLLPAAYDFVHHQLSRFVVIVVVIVAALRLLMNYLLWGEDEEQRNREEQDENPMVSVKSMGGGHILDVAMLSKSKAGHIVSVGLDRVVRVWDVRGQGCSYVVADGNDTELCPFPILAMSVDDTCTWLALLSTSQVSFWNLQEHRWGGSVPLESTSQRPAAFFFESRSYTDKPTIILVHHNGTLVELTSGAQIASSVTSICPEPLALARVLFRKSNTEALPFVVTVSKQGQVYVSRRQESSWTTRLMDLNLPNAKGIAQIVPISPLGVFALATNDCVYFIDAEEGDVLRSFQTERMAAKSLQCTYSPNPTSEPGSLGLASLTLCYVGVETGDCVLQTYVPRDDGEAIYLRSRKVKADGDDCSYESSREIKKRVKNPGTWHVLSDGSVVGIRLVLHRNNRHNHTNSGLRRRHAMEQRNLYSFANWEVWATSPCDKPDMEECRPLFEMRDESSHLVVSDLGPKVSVGLRSVAFAFGNVIKLVTSGPLEQYEVDAANNNYDALVGTASRRRKAGQAGRTRATS</sequence>
<comment type="similarity">
    <text evidence="3">Belongs to the WD repeat SCAP family.</text>
</comment>
<accession>A0A219APW9</accession>
<dbReference type="GO" id="GO:0000139">
    <property type="term" value="C:Golgi membrane"/>
    <property type="evidence" value="ECO:0007669"/>
    <property type="project" value="UniProtKB-SubCell"/>
</dbReference>
<dbReference type="GO" id="GO:0008202">
    <property type="term" value="P:steroid metabolic process"/>
    <property type="evidence" value="ECO:0007669"/>
    <property type="project" value="UniProtKB-KW"/>
</dbReference>
<evidence type="ECO:0000256" key="5">
    <source>
        <dbReference type="ARBA" id="ARBA00022574"/>
    </source>
</evidence>
<feature type="domain" description="SSD" evidence="17">
    <location>
        <begin position="286"/>
        <end position="444"/>
    </location>
</feature>
<dbReference type="InterPro" id="IPR036322">
    <property type="entry name" value="WD40_repeat_dom_sf"/>
</dbReference>
<feature type="transmembrane region" description="Helical" evidence="16">
    <location>
        <begin position="490"/>
        <end position="508"/>
    </location>
</feature>
<keyword evidence="5" id="KW-0853">WD repeat</keyword>
<comment type="caution">
    <text evidence="18">The sequence shown here is derived from an EMBL/GenBank/DDBJ whole genome shotgun (WGS) entry which is preliminary data.</text>
</comment>
<evidence type="ECO:0000256" key="7">
    <source>
        <dbReference type="ARBA" id="ARBA00022737"/>
    </source>
</evidence>
<dbReference type="EMBL" id="LSBJ02000006">
    <property type="protein sequence ID" value="OWT42751.1"/>
    <property type="molecule type" value="Genomic_DNA"/>
</dbReference>
<dbReference type="InterPro" id="IPR000731">
    <property type="entry name" value="SSD"/>
</dbReference>
<dbReference type="GO" id="GO:0045540">
    <property type="term" value="P:regulation of cholesterol biosynthetic process"/>
    <property type="evidence" value="ECO:0007669"/>
    <property type="project" value="TreeGrafter"/>
</dbReference>
<evidence type="ECO:0000256" key="15">
    <source>
        <dbReference type="ARBA" id="ARBA00023221"/>
    </source>
</evidence>
<protein>
    <recommendedName>
        <fullName evidence="4">Sterol regulatory element-binding protein cleavage-activating protein</fullName>
    </recommendedName>
</protein>
<evidence type="ECO:0000313" key="18">
    <source>
        <dbReference type="EMBL" id="OWT42751.1"/>
    </source>
</evidence>
<keyword evidence="11" id="KW-0443">Lipid metabolism</keyword>
<keyword evidence="12" id="KW-0446">Lipid-binding</keyword>